<feature type="compositionally biased region" description="Basic and acidic residues" evidence="1">
    <location>
        <begin position="274"/>
        <end position="289"/>
    </location>
</feature>
<evidence type="ECO:0000313" key="2">
    <source>
        <dbReference type="EMBL" id="MCK8778963.1"/>
    </source>
</evidence>
<feature type="compositionally biased region" description="Basic and acidic residues" evidence="1">
    <location>
        <begin position="204"/>
        <end position="224"/>
    </location>
</feature>
<feature type="region of interest" description="Disordered" evidence="1">
    <location>
        <begin position="185"/>
        <end position="249"/>
    </location>
</feature>
<proteinExistence type="predicted"/>
<evidence type="ECO:0000256" key="1">
    <source>
        <dbReference type="SAM" id="MobiDB-lite"/>
    </source>
</evidence>
<feature type="compositionally biased region" description="Basic and acidic residues" evidence="1">
    <location>
        <begin position="238"/>
        <end position="249"/>
    </location>
</feature>
<feature type="compositionally biased region" description="Low complexity" evidence="1">
    <location>
        <begin position="350"/>
        <end position="359"/>
    </location>
</feature>
<dbReference type="RefSeq" id="WP_248681788.1">
    <property type="nucleotide sequence ID" value="NZ_JALPRY010000004.1"/>
</dbReference>
<dbReference type="EMBL" id="JALPRY010000004">
    <property type="protein sequence ID" value="MCK8778963.1"/>
    <property type="molecule type" value="Genomic_DNA"/>
</dbReference>
<accession>A0ABT0IM82</accession>
<evidence type="ECO:0000313" key="3">
    <source>
        <dbReference type="Proteomes" id="UP001202827"/>
    </source>
</evidence>
<feature type="compositionally biased region" description="Basic and acidic residues" evidence="1">
    <location>
        <begin position="325"/>
        <end position="339"/>
    </location>
</feature>
<gene>
    <name evidence="2" type="ORF">M0654_03095</name>
</gene>
<comment type="caution">
    <text evidence="2">The sequence shown here is derived from an EMBL/GenBank/DDBJ whole genome shotgun (WGS) entry which is preliminary data.</text>
</comment>
<feature type="region of interest" description="Disordered" evidence="1">
    <location>
        <begin position="274"/>
        <end position="377"/>
    </location>
</feature>
<keyword evidence="3" id="KW-1185">Reference proteome</keyword>
<dbReference type="Proteomes" id="UP001202827">
    <property type="component" value="Unassembled WGS sequence"/>
</dbReference>
<protein>
    <submittedName>
        <fullName evidence="2">Uncharacterized protein</fullName>
    </submittedName>
</protein>
<organism evidence="2 3">
    <name type="scientific">Neorhizobium turbinariae</name>
    <dbReference type="NCBI Taxonomy" id="2937795"/>
    <lineage>
        <taxon>Bacteria</taxon>
        <taxon>Pseudomonadati</taxon>
        <taxon>Pseudomonadota</taxon>
        <taxon>Alphaproteobacteria</taxon>
        <taxon>Hyphomicrobiales</taxon>
        <taxon>Rhizobiaceae</taxon>
        <taxon>Rhizobium/Agrobacterium group</taxon>
        <taxon>Neorhizobium</taxon>
    </lineage>
</organism>
<reference evidence="2 3" key="1">
    <citation type="submission" date="2022-04" db="EMBL/GenBank/DDBJ databases">
        <title>Rhizobium coralii sp. nov., isolated from coral Turbinaria peltata.</title>
        <authorList>
            <person name="Sun H."/>
        </authorList>
    </citation>
    <scope>NUCLEOTIDE SEQUENCE [LARGE SCALE GENOMIC DNA]</scope>
    <source>
        <strain evidence="2 3">NTR19</strain>
    </source>
</reference>
<name>A0ABT0IM82_9HYPH</name>
<feature type="compositionally biased region" description="Basic and acidic residues" evidence="1">
    <location>
        <begin position="361"/>
        <end position="371"/>
    </location>
</feature>
<sequence>MKGLKFRLSKKLIFVLMGSIVVLGGGSGAAAVFVGTDKILGPSYLELNGLSCTTIETVKIKRNKRYWVRKFVVADGQGDGMARLKTALRVAKAVQEKEKADLVQVAMLDKSGPTTRAQMRGRMIGAQVIYIPDTSKAPDGVTAQTYSAYYVDGTAAPSGEFYGMRIDLPLEDVEGMTARLTDTADCVDPPSAIPADGHGAASGHGDKPKGDAHGEAKDHGKTEGYGEASGHDAAPTAEGHDAPAEGHGEEVAAKQSGGFLSSITGMFFGGRQEAPAEDHAVEGAEHSAPEDEPAQAAHAPEPAPEPRTSAEGGKRWSKQTAADALHSDTLKPEVEHAEAAPKPVDGSTEADAAGAAWLAKLRGEAAAEHPAEPAPTH</sequence>